<feature type="compositionally biased region" description="Polar residues" evidence="1">
    <location>
        <begin position="167"/>
        <end position="176"/>
    </location>
</feature>
<proteinExistence type="predicted"/>
<dbReference type="OrthoDB" id="3553147at2759"/>
<name>A0A9Q8P4X0_PASFU</name>
<evidence type="ECO:0000313" key="3">
    <source>
        <dbReference type="Proteomes" id="UP000756132"/>
    </source>
</evidence>
<reference evidence="2" key="1">
    <citation type="submission" date="2021-12" db="EMBL/GenBank/DDBJ databases">
        <authorList>
            <person name="Zaccaron A."/>
            <person name="Stergiopoulos I."/>
        </authorList>
    </citation>
    <scope>NUCLEOTIDE SEQUENCE</scope>
    <source>
        <strain evidence="2">Race5_Kim</strain>
    </source>
</reference>
<feature type="compositionally biased region" description="Polar residues" evidence="1">
    <location>
        <begin position="150"/>
        <end position="160"/>
    </location>
</feature>
<feature type="region of interest" description="Disordered" evidence="1">
    <location>
        <begin position="150"/>
        <end position="176"/>
    </location>
</feature>
<accession>A0A9Q8P4X0</accession>
<gene>
    <name evidence="2" type="ORF">CLAFUR5_03715</name>
</gene>
<evidence type="ECO:0000256" key="1">
    <source>
        <dbReference type="SAM" id="MobiDB-lite"/>
    </source>
</evidence>
<sequence length="176" mass="19450">MSTLRPSDLRIDYSKSTEEVYTDLAIYIATSRRFIGALLGLNAGFGTRPLLNLPSWVPDWKTLTDGPAKHQILEQATLVDDGSKTKVTFQSKRLLLRGYMVRSTLSAEWFTIIPTTVNLQQADDYRIIACFGCGLPLILRGSWSLTGSTVKQPPNDNLPNSVLPPESGTTSFTNID</sequence>
<protein>
    <submittedName>
        <fullName evidence="2">Uncharacterized protein</fullName>
    </submittedName>
</protein>
<dbReference type="EMBL" id="CP090164">
    <property type="protein sequence ID" value="UJO13157.1"/>
    <property type="molecule type" value="Genomic_DNA"/>
</dbReference>
<keyword evidence="3" id="KW-1185">Reference proteome</keyword>
<dbReference type="KEGG" id="ffu:CLAFUR5_03715"/>
<dbReference type="GeneID" id="71983593"/>
<dbReference type="AlphaFoldDB" id="A0A9Q8P4X0"/>
<reference evidence="2" key="2">
    <citation type="journal article" date="2022" name="Microb. Genom.">
        <title>A chromosome-scale genome assembly of the tomato pathogen Cladosporium fulvum reveals a compartmentalized genome architecture and the presence of a dispensable chromosome.</title>
        <authorList>
            <person name="Zaccaron A.Z."/>
            <person name="Chen L.H."/>
            <person name="Samaras A."/>
            <person name="Stergiopoulos I."/>
        </authorList>
    </citation>
    <scope>NUCLEOTIDE SEQUENCE</scope>
    <source>
        <strain evidence="2">Race5_Kim</strain>
    </source>
</reference>
<evidence type="ECO:0000313" key="2">
    <source>
        <dbReference type="EMBL" id="UJO13157.1"/>
    </source>
</evidence>
<dbReference type="Proteomes" id="UP000756132">
    <property type="component" value="Chromosome 2"/>
</dbReference>
<dbReference type="RefSeq" id="XP_047757523.1">
    <property type="nucleotide sequence ID" value="XM_047902863.1"/>
</dbReference>
<organism evidence="2 3">
    <name type="scientific">Passalora fulva</name>
    <name type="common">Tomato leaf mold</name>
    <name type="synonym">Cladosporium fulvum</name>
    <dbReference type="NCBI Taxonomy" id="5499"/>
    <lineage>
        <taxon>Eukaryota</taxon>
        <taxon>Fungi</taxon>
        <taxon>Dikarya</taxon>
        <taxon>Ascomycota</taxon>
        <taxon>Pezizomycotina</taxon>
        <taxon>Dothideomycetes</taxon>
        <taxon>Dothideomycetidae</taxon>
        <taxon>Mycosphaerellales</taxon>
        <taxon>Mycosphaerellaceae</taxon>
        <taxon>Fulvia</taxon>
    </lineage>
</organism>